<sequence length="38" mass="4086">MGLQESSDLFSAKAEFVCASPAEEPGEVTEEPLRFLIG</sequence>
<evidence type="ECO:0000313" key="2">
    <source>
        <dbReference type="Proteomes" id="UP000252355"/>
    </source>
</evidence>
<comment type="caution">
    <text evidence="1">The sequence shown here is derived from an EMBL/GenBank/DDBJ whole genome shotgun (WGS) entry which is preliminary data.</text>
</comment>
<proteinExistence type="predicted"/>
<dbReference type="EMBL" id="QOQW01000010">
    <property type="protein sequence ID" value="RCK79828.1"/>
    <property type="molecule type" value="Genomic_DNA"/>
</dbReference>
<accession>A0A367ZNX9</accession>
<evidence type="ECO:0000313" key="1">
    <source>
        <dbReference type="EMBL" id="RCK79828.1"/>
    </source>
</evidence>
<dbReference type="Proteomes" id="UP000252355">
    <property type="component" value="Unassembled WGS sequence"/>
</dbReference>
<dbReference type="AlphaFoldDB" id="A0A367ZNX9"/>
<protein>
    <submittedName>
        <fullName evidence="1">Uncharacterized protein</fullName>
    </submittedName>
</protein>
<reference evidence="1 2" key="1">
    <citation type="submission" date="2018-05" db="EMBL/GenBank/DDBJ databases">
        <title>A metagenomic window into the 2 km-deep terrestrial subsurface aquifer revealed taxonomically and functionally diverse microbial community comprising novel uncultured bacterial lineages.</title>
        <authorList>
            <person name="Kadnikov V.V."/>
            <person name="Mardanov A.V."/>
            <person name="Beletsky A.V."/>
            <person name="Banks D."/>
            <person name="Pimenov N.V."/>
            <person name="Frank Y.A."/>
            <person name="Karnachuk O.V."/>
            <person name="Ravin N.V."/>
        </authorList>
    </citation>
    <scope>NUCLEOTIDE SEQUENCE [LARGE SCALE GENOMIC DNA]</scope>
    <source>
        <strain evidence="1">BY5</strain>
    </source>
</reference>
<name>A0A367ZNX9_9BACT</name>
<organism evidence="1 2">
    <name type="scientific">Candidatus Ozemobacter sibiricus</name>
    <dbReference type="NCBI Taxonomy" id="2268124"/>
    <lineage>
        <taxon>Bacteria</taxon>
        <taxon>Candidatus Ozemobacteria</taxon>
        <taxon>Candidatus Ozemobacterales</taxon>
        <taxon>Candidatus Ozemobacteraceae</taxon>
        <taxon>Candidatus Ozemobacter</taxon>
    </lineage>
</organism>
<gene>
    <name evidence="1" type="ORF">OZSIB_3982</name>
</gene>